<feature type="domain" description="DNA polymerase III beta sliding clamp N-terminal" evidence="12">
    <location>
        <begin position="29"/>
        <end position="138"/>
    </location>
</feature>
<dbReference type="InterPro" id="IPR022634">
    <property type="entry name" value="DNA_polIII_beta_N"/>
</dbReference>
<proteinExistence type="inferred from homology"/>
<dbReference type="GO" id="GO:0003677">
    <property type="term" value="F:DNA binding"/>
    <property type="evidence" value="ECO:0007669"/>
    <property type="project" value="UniProtKB-KW"/>
</dbReference>
<keyword evidence="7" id="KW-0235">DNA replication</keyword>
<comment type="caution">
    <text evidence="15">The sequence shown here is derived from an EMBL/GenBank/DDBJ whole genome shotgun (WGS) entry which is preliminary data.</text>
</comment>
<dbReference type="InterPro" id="IPR046938">
    <property type="entry name" value="DNA_clamp_sf"/>
</dbReference>
<evidence type="ECO:0000256" key="6">
    <source>
        <dbReference type="ARBA" id="ARBA00022695"/>
    </source>
</evidence>
<dbReference type="EMBL" id="JRPD02000002">
    <property type="protein sequence ID" value="TLE01328.1"/>
    <property type="molecule type" value="Genomic_DNA"/>
</dbReference>
<dbReference type="SMART" id="SM00480">
    <property type="entry name" value="POL3Bc"/>
    <property type="match status" value="1"/>
</dbReference>
<keyword evidence="5 15" id="KW-0808">Transferase</keyword>
<evidence type="ECO:0000256" key="4">
    <source>
        <dbReference type="ARBA" id="ARBA00022490"/>
    </source>
</evidence>
<comment type="similarity">
    <text evidence="2">Belongs to the beta sliding clamp family.</text>
</comment>
<evidence type="ECO:0000256" key="1">
    <source>
        <dbReference type="ARBA" id="ARBA00004496"/>
    </source>
</evidence>
<keyword evidence="9" id="KW-0238">DNA-binding</keyword>
<dbReference type="STRING" id="216.LS73_08585"/>
<dbReference type="GO" id="GO:0005737">
    <property type="term" value="C:cytoplasm"/>
    <property type="evidence" value="ECO:0007669"/>
    <property type="project" value="UniProtKB-SubCell"/>
</dbReference>
<dbReference type="GO" id="GO:0006271">
    <property type="term" value="P:DNA strand elongation involved in DNA replication"/>
    <property type="evidence" value="ECO:0007669"/>
    <property type="project" value="TreeGrafter"/>
</dbReference>
<gene>
    <name evidence="15" type="primary">dnaN</name>
    <name evidence="15" type="ORF">LS73_001180</name>
</gene>
<dbReference type="InterPro" id="IPR022637">
    <property type="entry name" value="DNA_polIII_beta_cen"/>
</dbReference>
<evidence type="ECO:0000256" key="11">
    <source>
        <dbReference type="ARBA" id="ARBA00033276"/>
    </source>
</evidence>
<evidence type="ECO:0000259" key="13">
    <source>
        <dbReference type="Pfam" id="PF02767"/>
    </source>
</evidence>
<keyword evidence="8" id="KW-0239">DNA-directed DNA polymerase</keyword>
<evidence type="ECO:0000256" key="5">
    <source>
        <dbReference type="ARBA" id="ARBA00022679"/>
    </source>
</evidence>
<evidence type="ECO:0000313" key="15">
    <source>
        <dbReference type="EMBL" id="TLE01328.1"/>
    </source>
</evidence>
<evidence type="ECO:0000256" key="10">
    <source>
        <dbReference type="ARBA" id="ARBA00030988"/>
    </source>
</evidence>
<dbReference type="Pfam" id="PF02768">
    <property type="entry name" value="DNA_pol3_beta_3"/>
    <property type="match status" value="1"/>
</dbReference>
<dbReference type="GO" id="GO:0009360">
    <property type="term" value="C:DNA polymerase III complex"/>
    <property type="evidence" value="ECO:0007669"/>
    <property type="project" value="InterPro"/>
</dbReference>
<dbReference type="GO" id="GO:0003887">
    <property type="term" value="F:DNA-directed DNA polymerase activity"/>
    <property type="evidence" value="ECO:0007669"/>
    <property type="project" value="UniProtKB-KW"/>
</dbReference>
<dbReference type="CDD" id="cd00140">
    <property type="entry name" value="beta_clamp"/>
    <property type="match status" value="1"/>
</dbReference>
<dbReference type="InterPro" id="IPR022635">
    <property type="entry name" value="DNA_polIII_beta_C"/>
</dbReference>
<dbReference type="Pfam" id="PF00712">
    <property type="entry name" value="DNA_pol3_beta"/>
    <property type="match status" value="1"/>
</dbReference>
<evidence type="ECO:0000256" key="8">
    <source>
        <dbReference type="ARBA" id="ARBA00022932"/>
    </source>
</evidence>
<dbReference type="Gene3D" id="3.10.150.10">
    <property type="entry name" value="DNA Polymerase III, subunit A, domain 2"/>
    <property type="match status" value="3"/>
</dbReference>
<keyword evidence="6 15" id="KW-0548">Nucleotidyltransferase</keyword>
<evidence type="ECO:0000256" key="2">
    <source>
        <dbReference type="ARBA" id="ARBA00010752"/>
    </source>
</evidence>
<name>A0A4U8TQW1_9HELI</name>
<evidence type="ECO:0000259" key="14">
    <source>
        <dbReference type="Pfam" id="PF02768"/>
    </source>
</evidence>
<dbReference type="GO" id="GO:0008408">
    <property type="term" value="F:3'-5' exonuclease activity"/>
    <property type="evidence" value="ECO:0007669"/>
    <property type="project" value="InterPro"/>
</dbReference>
<evidence type="ECO:0000259" key="12">
    <source>
        <dbReference type="Pfam" id="PF00712"/>
    </source>
</evidence>
<comment type="subcellular location">
    <subcellularLocation>
        <location evidence="1">Cytoplasm</location>
    </subcellularLocation>
</comment>
<dbReference type="Pfam" id="PF02767">
    <property type="entry name" value="DNA_pol3_beta_2"/>
    <property type="match status" value="1"/>
</dbReference>
<dbReference type="PANTHER" id="PTHR30478:SF0">
    <property type="entry name" value="BETA SLIDING CLAMP"/>
    <property type="match status" value="1"/>
</dbReference>
<dbReference type="AlphaFoldDB" id="A0A4U8TQW1"/>
<evidence type="ECO:0000256" key="9">
    <source>
        <dbReference type="ARBA" id="ARBA00023125"/>
    </source>
</evidence>
<dbReference type="InterPro" id="IPR001001">
    <property type="entry name" value="DNA_polIII_beta"/>
</dbReference>
<feature type="domain" description="DNA polymerase III beta sliding clamp C-terminal" evidence="14">
    <location>
        <begin position="283"/>
        <end position="393"/>
    </location>
</feature>
<reference evidence="15 16" key="1">
    <citation type="journal article" date="2014" name="Genome Announc.">
        <title>Draft genome sequences of eight enterohepatic helicobacter species isolated from both laboratory and wild rodents.</title>
        <authorList>
            <person name="Sheh A."/>
            <person name="Shen Z."/>
            <person name="Fox J.G."/>
        </authorList>
    </citation>
    <scope>NUCLEOTIDE SEQUENCE [LARGE SCALE GENOMIC DNA]</scope>
    <source>
        <strain evidence="15 16">ST1</strain>
    </source>
</reference>
<dbReference type="PANTHER" id="PTHR30478">
    <property type="entry name" value="DNA POLYMERASE III SUBUNIT BETA"/>
    <property type="match status" value="1"/>
</dbReference>
<dbReference type="SUPFAM" id="SSF55979">
    <property type="entry name" value="DNA clamp"/>
    <property type="match status" value="3"/>
</dbReference>
<evidence type="ECO:0000256" key="3">
    <source>
        <dbReference type="ARBA" id="ARBA00021035"/>
    </source>
</evidence>
<sequence length="396" mass="45808">MFHLIHVTTNKTTLIYYESTRKIKMNATTIDKESLDKALSSMQNVIYRKNKNDLASNVFIETIEDKFILKSTDYEMSIRISLKIKEKQGELKSAIDFSLFSNIIKALNDDNVIIELKDNYINFKQGKSRFKMPVMEYGNEQLFATLDYNKMEKLNIDSNPFLSASKKAVHACSEKEIINIALQGILLEIKNNEMNLVATDTKRLAYIKQKYEQETKDIYCLIPKKAINHILKHFSENFDIYLQRGIYNNEELIEYIAFVSENTELYVKPINAKYPSFEFLLKPRENEHKLSLNKIELMKALIKMNVTNRNSKITFNKEFIKLETLDSDVEQINASIEIPCNLDLNEDITIGVSNRHLIECLSASSNENIEINIATLDTPILIDMGDIKEVIMPQIV</sequence>
<dbReference type="Proteomes" id="UP000029922">
    <property type="component" value="Unassembled WGS sequence"/>
</dbReference>
<organism evidence="15 16">
    <name type="scientific">Helicobacter muridarum</name>
    <dbReference type="NCBI Taxonomy" id="216"/>
    <lineage>
        <taxon>Bacteria</taxon>
        <taxon>Pseudomonadati</taxon>
        <taxon>Campylobacterota</taxon>
        <taxon>Epsilonproteobacteria</taxon>
        <taxon>Campylobacterales</taxon>
        <taxon>Helicobacteraceae</taxon>
        <taxon>Helicobacter</taxon>
    </lineage>
</organism>
<accession>A0A4U8TQW1</accession>
<protein>
    <recommendedName>
        <fullName evidence="3">Beta sliding clamp</fullName>
    </recommendedName>
    <alternativeName>
        <fullName evidence="11">Beta-clamp processivity factor</fullName>
    </alternativeName>
    <alternativeName>
        <fullName evidence="10">DNA polymerase III beta sliding clamp subunit</fullName>
    </alternativeName>
</protein>
<dbReference type="NCBIfam" id="TIGR00663">
    <property type="entry name" value="dnan"/>
    <property type="match status" value="1"/>
</dbReference>
<feature type="domain" description="DNA polymerase III beta sliding clamp central" evidence="13">
    <location>
        <begin position="167"/>
        <end position="275"/>
    </location>
</feature>
<keyword evidence="4" id="KW-0963">Cytoplasm</keyword>
<evidence type="ECO:0000313" key="16">
    <source>
        <dbReference type="Proteomes" id="UP000029922"/>
    </source>
</evidence>
<evidence type="ECO:0000256" key="7">
    <source>
        <dbReference type="ARBA" id="ARBA00022705"/>
    </source>
</evidence>